<organism evidence="2 3">
    <name type="scientific">Thiohalocapsa halophila</name>
    <dbReference type="NCBI Taxonomy" id="69359"/>
    <lineage>
        <taxon>Bacteria</taxon>
        <taxon>Pseudomonadati</taxon>
        <taxon>Pseudomonadota</taxon>
        <taxon>Gammaproteobacteria</taxon>
        <taxon>Chromatiales</taxon>
        <taxon>Chromatiaceae</taxon>
        <taxon>Thiohalocapsa</taxon>
    </lineage>
</organism>
<reference evidence="2 3" key="1">
    <citation type="journal article" date="2020" name="Microorganisms">
        <title>Osmotic Adaptation and Compatible Solute Biosynthesis of Phototrophic Bacteria as Revealed from Genome Analyses.</title>
        <authorList>
            <person name="Imhoff J.F."/>
            <person name="Rahn T."/>
            <person name="Kunzel S."/>
            <person name="Keller A."/>
            <person name="Neulinger S.C."/>
        </authorList>
    </citation>
    <scope>NUCLEOTIDE SEQUENCE [LARGE SCALE GENOMIC DNA]</scope>
    <source>
        <strain evidence="2 3">DSM 6210</strain>
    </source>
</reference>
<comment type="caution">
    <text evidence="2">The sequence shown here is derived from an EMBL/GenBank/DDBJ whole genome shotgun (WGS) entry which is preliminary data.</text>
</comment>
<evidence type="ECO:0000259" key="1">
    <source>
        <dbReference type="PROSITE" id="PS51677"/>
    </source>
</evidence>
<dbReference type="PANTHER" id="PTHR47561:SF1">
    <property type="entry name" value="POLYSACCHARIDE DEACETYLASE FAMILY PROTEIN (AFU_ORTHOLOGUE AFUA_6G05030)"/>
    <property type="match status" value="1"/>
</dbReference>
<dbReference type="Gene3D" id="3.20.20.370">
    <property type="entry name" value="Glycoside hydrolase/deacetylase"/>
    <property type="match status" value="1"/>
</dbReference>
<dbReference type="CDD" id="cd10941">
    <property type="entry name" value="CE4_PuuE_HpPgdA_like_2"/>
    <property type="match status" value="1"/>
</dbReference>
<dbReference type="NCBIfam" id="TIGR03006">
    <property type="entry name" value="pepcterm_polyde"/>
    <property type="match status" value="1"/>
</dbReference>
<dbReference type="InterPro" id="IPR002509">
    <property type="entry name" value="NODB_dom"/>
</dbReference>
<dbReference type="InterPro" id="IPR022560">
    <property type="entry name" value="DUF3473"/>
</dbReference>
<name>A0ABS1CGV5_9GAMM</name>
<protein>
    <submittedName>
        <fullName evidence="2">Polysaccharide deacetylase family protein</fullName>
    </submittedName>
</protein>
<accession>A0ABS1CGV5</accession>
<dbReference type="Pfam" id="PF01522">
    <property type="entry name" value="Polysacc_deac_1"/>
    <property type="match status" value="1"/>
</dbReference>
<keyword evidence="3" id="KW-1185">Reference proteome</keyword>
<dbReference type="EMBL" id="NRRV01000021">
    <property type="protein sequence ID" value="MBK1631090.1"/>
    <property type="molecule type" value="Genomic_DNA"/>
</dbReference>
<dbReference type="InterPro" id="IPR014344">
    <property type="entry name" value="XrtA_polysacc_deacetyl"/>
</dbReference>
<evidence type="ECO:0000313" key="3">
    <source>
        <dbReference type="Proteomes" id="UP000748752"/>
    </source>
</evidence>
<dbReference type="Proteomes" id="UP000748752">
    <property type="component" value="Unassembled WGS sequence"/>
</dbReference>
<dbReference type="PROSITE" id="PS51677">
    <property type="entry name" value="NODB"/>
    <property type="match status" value="1"/>
</dbReference>
<evidence type="ECO:0000313" key="2">
    <source>
        <dbReference type="EMBL" id="MBK1631090.1"/>
    </source>
</evidence>
<dbReference type="Pfam" id="PF11959">
    <property type="entry name" value="DUF3473"/>
    <property type="match status" value="1"/>
</dbReference>
<feature type="domain" description="NodB homology" evidence="1">
    <location>
        <begin position="16"/>
        <end position="281"/>
    </location>
</feature>
<dbReference type="PANTHER" id="PTHR47561">
    <property type="entry name" value="POLYSACCHARIDE DEACETYLASE FAMILY PROTEIN (AFU_ORTHOLOGUE AFUA_6G05030)"/>
    <property type="match status" value="1"/>
</dbReference>
<dbReference type="SUPFAM" id="SSF88713">
    <property type="entry name" value="Glycoside hydrolase/deacetylase"/>
    <property type="match status" value="1"/>
</dbReference>
<dbReference type="InterPro" id="IPR011330">
    <property type="entry name" value="Glyco_hydro/deAcase_b/a-brl"/>
</dbReference>
<sequence>MTVDVEDYFQVSAFEGHIRREQWDGLPCRVEANVERILALFDAHGIHATFFTLGWIAERYPDMVRRIVAAGHELASHGYAHVRVTELDEAGFRADVTRTKALLEDIGGTPIHGYRAPSYSIGARNLWALRVLEETGHRYSSSIYPIRHDLYGMPEAPRFCFLPEVCEQLLEVPITTVAFGARKMPCGGGGYFRLFPYAYSRWALRHVNRRDRQSAVFYFHPWEIDPAQPVQRNLGLKTRVRHYLNLHRTEQRLRRLATDFRWSRMDAIFLSARDEVDGAHA</sequence>
<gene>
    <name evidence="2" type="ORF">CKO31_10120</name>
</gene>
<dbReference type="InterPro" id="IPR045235">
    <property type="entry name" value="PuuE_HpPgdA-like"/>
</dbReference>
<proteinExistence type="predicted"/>
<dbReference type="RefSeq" id="WP_200236841.1">
    <property type="nucleotide sequence ID" value="NZ_NRRV01000021.1"/>
</dbReference>